<evidence type="ECO:0000259" key="3">
    <source>
        <dbReference type="Pfam" id="PF05368"/>
    </source>
</evidence>
<dbReference type="PANTHER" id="PTHR42748:SF7">
    <property type="entry name" value="NMRA LIKE REDOX SENSOR 1-RELATED"/>
    <property type="match status" value="1"/>
</dbReference>
<dbReference type="PANTHER" id="PTHR42748">
    <property type="entry name" value="NITROGEN METABOLITE REPRESSION PROTEIN NMRA FAMILY MEMBER"/>
    <property type="match status" value="1"/>
</dbReference>
<dbReference type="AlphaFoldDB" id="A0A316YEL9"/>
<dbReference type="SUPFAM" id="SSF51735">
    <property type="entry name" value="NAD(P)-binding Rossmann-fold domains"/>
    <property type="match status" value="1"/>
</dbReference>
<evidence type="ECO:0000256" key="1">
    <source>
        <dbReference type="ARBA" id="ARBA00006328"/>
    </source>
</evidence>
<dbReference type="RefSeq" id="XP_025375218.1">
    <property type="nucleotide sequence ID" value="XM_025518306.1"/>
</dbReference>
<name>A0A316YEL9_9BASI</name>
<evidence type="ECO:0000256" key="2">
    <source>
        <dbReference type="ARBA" id="ARBA00022857"/>
    </source>
</evidence>
<dbReference type="InterPro" id="IPR036291">
    <property type="entry name" value="NAD(P)-bd_dom_sf"/>
</dbReference>
<gene>
    <name evidence="4" type="ORF">FA10DRAFT_181956</name>
</gene>
<feature type="domain" description="NmrA-like" evidence="3">
    <location>
        <begin position="3"/>
        <end position="220"/>
    </location>
</feature>
<proteinExistence type="inferred from homology"/>
<accession>A0A316YEL9</accession>
<protein>
    <submittedName>
        <fullName evidence="4">NAD(P)-binding protein</fullName>
    </submittedName>
</protein>
<sequence length="304" mass="33414">MVKRVLVLLSTGKQGRCVVETLSGRHFQVIALARTAQGPVAQQLASLPNVSLLEGDIGTEESANSVLVRASADGPLNGVVLIQRDEYAVKDGEVEEAKRVVEQVKKHHVGHIVYLGMDMSTTKETTIPYVENKRRVDALIRESASGENAYKWTILRPSTFFENLTDDPSQAGFMITLCTKLIRKPAPWVSTRDTAHFAAASLESPGTFHGKTIPLAGDLVDRQRFEEEWLRAGLPKRILDEVPESAVIQALEGTLTYGLIEFLNSTNAEVDIAHVRAIHPQVVDLRAFLEANKDVLAASLNNKQ</sequence>
<dbReference type="InterPro" id="IPR051164">
    <property type="entry name" value="NmrA-like_oxidored"/>
</dbReference>
<dbReference type="Pfam" id="PF05368">
    <property type="entry name" value="NmrA"/>
    <property type="match status" value="1"/>
</dbReference>
<dbReference type="EMBL" id="KZ819639">
    <property type="protein sequence ID" value="PWN88020.1"/>
    <property type="molecule type" value="Genomic_DNA"/>
</dbReference>
<evidence type="ECO:0000313" key="4">
    <source>
        <dbReference type="EMBL" id="PWN88020.1"/>
    </source>
</evidence>
<keyword evidence="5" id="KW-1185">Reference proteome</keyword>
<dbReference type="Proteomes" id="UP000245768">
    <property type="component" value="Unassembled WGS sequence"/>
</dbReference>
<dbReference type="Gene3D" id="3.90.25.10">
    <property type="entry name" value="UDP-galactose 4-epimerase, domain 1"/>
    <property type="match status" value="1"/>
</dbReference>
<organism evidence="4 5">
    <name type="scientific">Acaromyces ingoldii</name>
    <dbReference type="NCBI Taxonomy" id="215250"/>
    <lineage>
        <taxon>Eukaryota</taxon>
        <taxon>Fungi</taxon>
        <taxon>Dikarya</taxon>
        <taxon>Basidiomycota</taxon>
        <taxon>Ustilaginomycotina</taxon>
        <taxon>Exobasidiomycetes</taxon>
        <taxon>Exobasidiales</taxon>
        <taxon>Cryptobasidiaceae</taxon>
        <taxon>Acaromyces</taxon>
    </lineage>
</organism>
<dbReference type="GO" id="GO:0005634">
    <property type="term" value="C:nucleus"/>
    <property type="evidence" value="ECO:0007669"/>
    <property type="project" value="TreeGrafter"/>
</dbReference>
<dbReference type="STRING" id="215250.A0A316YEL9"/>
<dbReference type="InParanoid" id="A0A316YEL9"/>
<dbReference type="Gene3D" id="3.40.50.720">
    <property type="entry name" value="NAD(P)-binding Rossmann-like Domain"/>
    <property type="match status" value="1"/>
</dbReference>
<dbReference type="OrthoDB" id="9997102at2759"/>
<keyword evidence="2" id="KW-0521">NADP</keyword>
<reference evidence="4 5" key="1">
    <citation type="journal article" date="2018" name="Mol. Biol. Evol.">
        <title>Broad Genomic Sampling Reveals a Smut Pathogenic Ancestry of the Fungal Clade Ustilaginomycotina.</title>
        <authorList>
            <person name="Kijpornyongpan T."/>
            <person name="Mondo S.J."/>
            <person name="Barry K."/>
            <person name="Sandor L."/>
            <person name="Lee J."/>
            <person name="Lipzen A."/>
            <person name="Pangilinan J."/>
            <person name="LaButti K."/>
            <person name="Hainaut M."/>
            <person name="Henrissat B."/>
            <person name="Grigoriev I.V."/>
            <person name="Spatafora J.W."/>
            <person name="Aime M.C."/>
        </authorList>
    </citation>
    <scope>NUCLEOTIDE SEQUENCE [LARGE SCALE GENOMIC DNA]</scope>
    <source>
        <strain evidence="4 5">MCA 4198</strain>
    </source>
</reference>
<dbReference type="InterPro" id="IPR008030">
    <property type="entry name" value="NmrA-like"/>
</dbReference>
<evidence type="ECO:0000313" key="5">
    <source>
        <dbReference type="Proteomes" id="UP000245768"/>
    </source>
</evidence>
<comment type="similarity">
    <text evidence="1">Belongs to the NmrA-type oxidoreductase family.</text>
</comment>
<dbReference type="GeneID" id="37040222"/>